<dbReference type="PROSITE" id="PS50127">
    <property type="entry name" value="UBC_2"/>
    <property type="match status" value="1"/>
</dbReference>
<feature type="domain" description="UBC core" evidence="1">
    <location>
        <begin position="1"/>
        <end position="139"/>
    </location>
</feature>
<dbReference type="AlphaFoldDB" id="A0A6B2LIA3"/>
<reference evidence="2" key="1">
    <citation type="journal article" date="2020" name="J. Eukaryot. Microbiol.">
        <title>De novo Sequencing, Assembly and Annotation of the Transcriptome for the Free-Living Testate Amoeba Arcella intermedia.</title>
        <authorList>
            <person name="Ribeiro G.M."/>
            <person name="Porfirio-Sousa A.L."/>
            <person name="Maurer-Alcala X.X."/>
            <person name="Katz L.A."/>
            <person name="Lahr D.J.G."/>
        </authorList>
    </citation>
    <scope>NUCLEOTIDE SEQUENCE</scope>
</reference>
<proteinExistence type="predicted"/>
<evidence type="ECO:0000259" key="1">
    <source>
        <dbReference type="PROSITE" id="PS50127"/>
    </source>
</evidence>
<sequence>MKQVLGMNLEWLKDVQTGEDIRAWDCHVEFPAGTPYEGGVFRVKLSFPPEYPFRPCTITFTTPVYHPAIHPRTGEVCQVDSKFWSPQLKAITVIEQIRNSFLEPIDSNYVMNEEAKDLWRHDRRAFERTARQWAIKYCMTTKMRYWAQMKEMESWPKNHGGLSLSRKCKGMVLECAMVLLHCHLSKDNVLMVLKVLVVLHYYGKFNSCRK</sequence>
<dbReference type="InterPro" id="IPR000608">
    <property type="entry name" value="UBC"/>
</dbReference>
<dbReference type="InterPro" id="IPR016135">
    <property type="entry name" value="UBQ-conjugating_enzyme/RWD"/>
</dbReference>
<accession>A0A6B2LIA3</accession>
<dbReference type="SMART" id="SM00212">
    <property type="entry name" value="UBCc"/>
    <property type="match status" value="1"/>
</dbReference>
<dbReference type="SUPFAM" id="SSF54495">
    <property type="entry name" value="UBC-like"/>
    <property type="match status" value="1"/>
</dbReference>
<dbReference type="Pfam" id="PF00179">
    <property type="entry name" value="UQ_con"/>
    <property type="match status" value="1"/>
</dbReference>
<dbReference type="Gene3D" id="3.10.110.10">
    <property type="entry name" value="Ubiquitin Conjugating Enzyme"/>
    <property type="match status" value="1"/>
</dbReference>
<organism evidence="2">
    <name type="scientific">Arcella intermedia</name>
    <dbReference type="NCBI Taxonomy" id="1963864"/>
    <lineage>
        <taxon>Eukaryota</taxon>
        <taxon>Amoebozoa</taxon>
        <taxon>Tubulinea</taxon>
        <taxon>Elardia</taxon>
        <taxon>Arcellinida</taxon>
        <taxon>Sphaerothecina</taxon>
        <taxon>Arcellidae</taxon>
        <taxon>Arcella</taxon>
    </lineage>
</organism>
<protein>
    <recommendedName>
        <fullName evidence="1">UBC core domain-containing protein</fullName>
    </recommendedName>
</protein>
<evidence type="ECO:0000313" key="2">
    <source>
        <dbReference type="EMBL" id="NDV36567.1"/>
    </source>
</evidence>
<dbReference type="PANTHER" id="PTHR24068">
    <property type="entry name" value="UBIQUITIN-CONJUGATING ENZYME E2"/>
    <property type="match status" value="1"/>
</dbReference>
<name>A0A6B2LIA3_9EUKA</name>
<dbReference type="EMBL" id="GIBP01007598">
    <property type="protein sequence ID" value="NDV36567.1"/>
    <property type="molecule type" value="Transcribed_RNA"/>
</dbReference>